<evidence type="ECO:0000313" key="6">
    <source>
        <dbReference type="EMBL" id="RSD12003.1"/>
    </source>
</evidence>
<evidence type="ECO:0000313" key="7">
    <source>
        <dbReference type="Proteomes" id="UP000267081"/>
    </source>
</evidence>
<dbReference type="EMBL" id="RSEC01000059">
    <property type="protein sequence ID" value="RSD12003.1"/>
    <property type="molecule type" value="Genomic_DNA"/>
</dbReference>
<dbReference type="AlphaFoldDB" id="A0A3R9F2C2"/>
<dbReference type="PROSITE" id="PS00198">
    <property type="entry name" value="4FE4S_FER_1"/>
    <property type="match status" value="2"/>
</dbReference>
<dbReference type="InterPro" id="IPR050572">
    <property type="entry name" value="Fe-S_Ferredoxin"/>
</dbReference>
<evidence type="ECO:0000256" key="4">
    <source>
        <dbReference type="ARBA" id="ARBA00023014"/>
    </source>
</evidence>
<dbReference type="PROSITE" id="PS51379">
    <property type="entry name" value="4FE4S_FER_2"/>
    <property type="match status" value="2"/>
</dbReference>
<accession>A0A3R9F2C2</accession>
<dbReference type="Proteomes" id="UP000267081">
    <property type="component" value="Unassembled WGS sequence"/>
</dbReference>
<dbReference type="Gene3D" id="3.30.70.20">
    <property type="match status" value="1"/>
</dbReference>
<dbReference type="InterPro" id="IPR017900">
    <property type="entry name" value="4Fe4S_Fe_S_CS"/>
</dbReference>
<dbReference type="SUPFAM" id="SSF54862">
    <property type="entry name" value="4Fe-4S ferredoxins"/>
    <property type="match status" value="1"/>
</dbReference>
<evidence type="ECO:0000256" key="1">
    <source>
        <dbReference type="ARBA" id="ARBA00022485"/>
    </source>
</evidence>
<dbReference type="PANTHER" id="PTHR43687:SF5">
    <property type="entry name" value="4FE-4S FERREDOXIN-TYPE DOMAIN-CONTAINING PROTEIN"/>
    <property type="match status" value="1"/>
</dbReference>
<evidence type="ECO:0000256" key="3">
    <source>
        <dbReference type="ARBA" id="ARBA00023004"/>
    </source>
</evidence>
<dbReference type="RefSeq" id="WP_125314228.1">
    <property type="nucleotide sequence ID" value="NZ_RSEC01000059.1"/>
</dbReference>
<dbReference type="GO" id="GO:0046872">
    <property type="term" value="F:metal ion binding"/>
    <property type="evidence" value="ECO:0007669"/>
    <property type="project" value="UniProtKB-KW"/>
</dbReference>
<sequence length="117" mass="13023">MIELVLADRCIACDKCVRVCPSDVFDAVPAAPPVIARQSDCQTCFLCELYCPVDALFVDPDCRTPVDVDETAVRASDWPAQYRRDSGWGRARRTHANESWRMSDIFAAARALGQETP</sequence>
<keyword evidence="1" id="KW-0004">4Fe-4S</keyword>
<reference evidence="6 7" key="1">
    <citation type="submission" date="2018-12" db="EMBL/GenBank/DDBJ databases">
        <title>Amycolatopsis eburnea sp. nov. actinomycete associate with arbuscular mycorrhiza fungal spore.</title>
        <authorList>
            <person name="Lumyong S."/>
            <person name="Chaiya L."/>
        </authorList>
    </citation>
    <scope>NUCLEOTIDE SEQUENCE [LARGE SCALE GENOMIC DNA]</scope>
    <source>
        <strain evidence="6 7">GLM-1</strain>
    </source>
</reference>
<comment type="caution">
    <text evidence="6">The sequence shown here is derived from an EMBL/GenBank/DDBJ whole genome shotgun (WGS) entry which is preliminary data.</text>
</comment>
<dbReference type="PANTHER" id="PTHR43687">
    <property type="entry name" value="ADENYLYLSULFATE REDUCTASE, BETA SUBUNIT"/>
    <property type="match status" value="1"/>
</dbReference>
<feature type="domain" description="4Fe-4S ferredoxin-type" evidence="5">
    <location>
        <begin position="31"/>
        <end position="61"/>
    </location>
</feature>
<gene>
    <name evidence="6" type="ORF">EIY87_35320</name>
</gene>
<keyword evidence="7" id="KW-1185">Reference proteome</keyword>
<feature type="domain" description="4Fe-4S ferredoxin-type" evidence="5">
    <location>
        <begin position="1"/>
        <end position="30"/>
    </location>
</feature>
<organism evidence="6 7">
    <name type="scientific">Amycolatopsis eburnea</name>
    <dbReference type="NCBI Taxonomy" id="2267691"/>
    <lineage>
        <taxon>Bacteria</taxon>
        <taxon>Bacillati</taxon>
        <taxon>Actinomycetota</taxon>
        <taxon>Actinomycetes</taxon>
        <taxon>Pseudonocardiales</taxon>
        <taxon>Pseudonocardiaceae</taxon>
        <taxon>Amycolatopsis</taxon>
    </lineage>
</organism>
<protein>
    <submittedName>
        <fullName evidence="6">Ferredoxin family protein</fullName>
    </submittedName>
</protein>
<evidence type="ECO:0000256" key="2">
    <source>
        <dbReference type="ARBA" id="ARBA00022723"/>
    </source>
</evidence>
<dbReference type="Pfam" id="PF12838">
    <property type="entry name" value="Fer4_7"/>
    <property type="match status" value="1"/>
</dbReference>
<keyword evidence="2" id="KW-0479">Metal-binding</keyword>
<dbReference type="GO" id="GO:0051539">
    <property type="term" value="F:4 iron, 4 sulfur cluster binding"/>
    <property type="evidence" value="ECO:0007669"/>
    <property type="project" value="UniProtKB-KW"/>
</dbReference>
<evidence type="ECO:0000259" key="5">
    <source>
        <dbReference type="PROSITE" id="PS51379"/>
    </source>
</evidence>
<keyword evidence="3" id="KW-0408">Iron</keyword>
<proteinExistence type="predicted"/>
<dbReference type="OrthoDB" id="9800445at2"/>
<keyword evidence="4" id="KW-0411">Iron-sulfur</keyword>
<name>A0A3R9F2C2_9PSEU</name>
<dbReference type="InterPro" id="IPR017896">
    <property type="entry name" value="4Fe4S_Fe-S-bd"/>
</dbReference>